<keyword evidence="3" id="KW-1185">Reference proteome</keyword>
<keyword evidence="1" id="KW-0732">Signal</keyword>
<gene>
    <name evidence="4" type="primary">LOC106171856</name>
</gene>
<name>A0A1S3JD36_LINAN</name>
<dbReference type="PROSITE" id="PS01009">
    <property type="entry name" value="CRISP_1"/>
    <property type="match status" value="1"/>
</dbReference>
<organism evidence="3 4">
    <name type="scientific">Lingula anatina</name>
    <name type="common">Brachiopod</name>
    <name type="synonym">Lingula unguis</name>
    <dbReference type="NCBI Taxonomy" id="7574"/>
    <lineage>
        <taxon>Eukaryota</taxon>
        <taxon>Metazoa</taxon>
        <taxon>Spiralia</taxon>
        <taxon>Lophotrochozoa</taxon>
        <taxon>Brachiopoda</taxon>
        <taxon>Linguliformea</taxon>
        <taxon>Lingulata</taxon>
        <taxon>Lingulida</taxon>
        <taxon>Linguloidea</taxon>
        <taxon>Lingulidae</taxon>
        <taxon>Lingula</taxon>
    </lineage>
</organism>
<dbReference type="OMA" id="CNSNMCF"/>
<feature type="chain" id="PRO_5010273565" evidence="1">
    <location>
        <begin position="20"/>
        <end position="194"/>
    </location>
</feature>
<feature type="signal peptide" evidence="1">
    <location>
        <begin position="1"/>
        <end position="19"/>
    </location>
</feature>
<dbReference type="InterPro" id="IPR001283">
    <property type="entry name" value="CRISP-related"/>
</dbReference>
<evidence type="ECO:0000259" key="2">
    <source>
        <dbReference type="SMART" id="SM00198"/>
    </source>
</evidence>
<dbReference type="FunCoup" id="A0A1S3JD36">
    <property type="interactions" value="7"/>
</dbReference>
<feature type="domain" description="SCP" evidence="2">
    <location>
        <begin position="33"/>
        <end position="170"/>
    </location>
</feature>
<dbReference type="RefSeq" id="XP_013407799.1">
    <property type="nucleotide sequence ID" value="XM_013552345.1"/>
</dbReference>
<reference evidence="4" key="1">
    <citation type="submission" date="2025-08" db="UniProtKB">
        <authorList>
            <consortium name="RefSeq"/>
        </authorList>
    </citation>
    <scope>IDENTIFICATION</scope>
    <source>
        <tissue evidence="4">Gonads</tissue>
    </source>
</reference>
<accession>A0A1S3JD36</accession>
<dbReference type="InterPro" id="IPR014044">
    <property type="entry name" value="CAP_dom"/>
</dbReference>
<dbReference type="KEGG" id="lak:106171856"/>
<dbReference type="InterPro" id="IPR035940">
    <property type="entry name" value="CAP_sf"/>
</dbReference>
<proteinExistence type="predicted"/>
<dbReference type="GO" id="GO:0005576">
    <property type="term" value="C:extracellular region"/>
    <property type="evidence" value="ECO:0007669"/>
    <property type="project" value="InterPro"/>
</dbReference>
<evidence type="ECO:0000313" key="3">
    <source>
        <dbReference type="Proteomes" id="UP000085678"/>
    </source>
</evidence>
<dbReference type="Proteomes" id="UP000085678">
    <property type="component" value="Unplaced"/>
</dbReference>
<dbReference type="PANTHER" id="PTHR10334">
    <property type="entry name" value="CYSTEINE-RICH SECRETORY PROTEIN-RELATED"/>
    <property type="match status" value="1"/>
</dbReference>
<dbReference type="PROSITE" id="PS01010">
    <property type="entry name" value="CRISP_2"/>
    <property type="match status" value="1"/>
</dbReference>
<dbReference type="SUPFAM" id="SSF55797">
    <property type="entry name" value="PR-1-like"/>
    <property type="match status" value="1"/>
</dbReference>
<dbReference type="Gene3D" id="3.40.33.10">
    <property type="entry name" value="CAP"/>
    <property type="match status" value="1"/>
</dbReference>
<dbReference type="InterPro" id="IPR018244">
    <property type="entry name" value="Allrgn_V5/Tpx1_CS"/>
</dbReference>
<dbReference type="InParanoid" id="A0A1S3JD36"/>
<dbReference type="OrthoDB" id="674273at2759"/>
<dbReference type="STRING" id="7574.A0A1S3JD36"/>
<dbReference type="Pfam" id="PF00188">
    <property type="entry name" value="CAP"/>
    <property type="match status" value="1"/>
</dbReference>
<evidence type="ECO:0000313" key="4">
    <source>
        <dbReference type="RefSeq" id="XP_013407799.1"/>
    </source>
</evidence>
<dbReference type="PRINTS" id="PR00837">
    <property type="entry name" value="V5TPXLIKE"/>
</dbReference>
<protein>
    <submittedName>
        <fullName evidence="4">Peptidase inhibitor 16 isoform X1</fullName>
    </submittedName>
</protein>
<dbReference type="AlphaFoldDB" id="A0A1S3JD36"/>
<evidence type="ECO:0000256" key="1">
    <source>
        <dbReference type="SAM" id="SignalP"/>
    </source>
</evidence>
<dbReference type="SMART" id="SM00198">
    <property type="entry name" value="SCP"/>
    <property type="match status" value="1"/>
</dbReference>
<sequence>MLTLKLLVLTIVAFLPEQAFVVVHNREGGLTEAEKQQMLDRHNLKRSSVSPSAASMTRLIWDDRLAAGAQTWAEGCKLAHRIGNYGENLYVSTNPPEPTDAVDGWDEEKKWYDLSSNSCNDGEMCGHYTQVVWATTRQVGCGINMCTNGAIFGTWYYIVCRYWPQGNWMGTKPYIAGPSCSKCKTGACKNNLCG</sequence>
<dbReference type="GeneID" id="106171856"/>